<accession>A0AAC9ANX9</accession>
<dbReference type="EMBL" id="CP014352">
    <property type="protein sequence ID" value="AMS06114.1"/>
    <property type="molecule type" value="Genomic_DNA"/>
</dbReference>
<organism evidence="2 4">
    <name type="scientific">Acidipropionibacterium acidipropionici</name>
    <dbReference type="NCBI Taxonomy" id="1748"/>
    <lineage>
        <taxon>Bacteria</taxon>
        <taxon>Bacillati</taxon>
        <taxon>Actinomycetota</taxon>
        <taxon>Actinomycetes</taxon>
        <taxon>Propionibacteriales</taxon>
        <taxon>Propionibacteriaceae</taxon>
        <taxon>Acidipropionibacterium</taxon>
    </lineage>
</organism>
<reference evidence="2 4" key="2">
    <citation type="submission" date="2016-02" db="EMBL/GenBank/DDBJ databases">
        <title>Complete Genome Sequence of Propionibacterium acidipropionici ATCC 55737.</title>
        <authorList>
            <person name="Luna Flores C.H."/>
            <person name="Nielsen L.K."/>
            <person name="Marcellin E."/>
        </authorList>
    </citation>
    <scope>NUCLEOTIDE SEQUENCE [LARGE SCALE GENOMIC DNA]</scope>
    <source>
        <strain evidence="2 4">ATCC 55737</strain>
    </source>
</reference>
<evidence type="ECO:0000313" key="5">
    <source>
        <dbReference type="Proteomes" id="UP000178666"/>
    </source>
</evidence>
<keyword evidence="5" id="KW-1185">Reference proteome</keyword>
<reference evidence="3 5" key="1">
    <citation type="journal article" date="2016" name="Plant Dis.">
        <title>Improved production of propionic acid using genome shuffling.</title>
        <authorList>
            <person name="Luna-Flores C.H."/>
            <person name="Palfreyman R.W."/>
            <person name="Kromer J.O."/>
            <person name="Nielsen L.K."/>
            <person name="Marcellin E."/>
        </authorList>
    </citation>
    <scope>NUCLEOTIDE SEQUENCE [LARGE SCALE GENOMIC DNA]</scope>
    <source>
        <strain evidence="3 5">F3E8</strain>
    </source>
</reference>
<evidence type="ECO:0008006" key="6">
    <source>
        <dbReference type="Google" id="ProtNLM"/>
    </source>
</evidence>
<dbReference type="AlphaFoldDB" id="A0AAC9ANX9"/>
<evidence type="ECO:0000313" key="2">
    <source>
        <dbReference type="EMBL" id="AMS06114.1"/>
    </source>
</evidence>
<evidence type="ECO:0000313" key="4">
    <source>
        <dbReference type="Proteomes" id="UP000075221"/>
    </source>
</evidence>
<dbReference type="Proteomes" id="UP000178666">
    <property type="component" value="Chromosome"/>
</dbReference>
<sequence>MHRPALWLTHLMADDSRQVQRISDMRRLHFTYDKIKKGLRDGSLTRVRHGAVVDGPIQQTARARQLELIDATVPVLAGPRWALSHTSAVALLGLPMTRDGAESVWITRSSDASTQHHPLLIVRACGFGDDEVIDVNGLLVTTPERTAMDMARQFGFVTGTMIADAVLRGGSTPNKLLSIVTRAPRRPGNAIARDVAAFADRRSESPGESLMRAVLEQERCAPTDLQIDIFDEHGRFVARCDFDWLEYGVVGEYDGPQKYFRNLKPGQSISDAIVAEKAREADIRDQGLEVVRFCLEDLRNPRAAAARLRRLCRQRGLLKTPWTNPVPLAPPDDGPWQRGALQIPGTGIPEAPPTDSP</sequence>
<name>A0AAC9ANX9_9ACTN</name>
<dbReference type="EMBL" id="CP015970">
    <property type="protein sequence ID" value="AOZ47577.1"/>
    <property type="molecule type" value="Genomic_DNA"/>
</dbReference>
<evidence type="ECO:0000313" key="3">
    <source>
        <dbReference type="EMBL" id="AOZ47577.1"/>
    </source>
</evidence>
<gene>
    <name evidence="3" type="ORF">A8L58_13835</name>
    <name evidence="2" type="ORF">AXH35_12385</name>
</gene>
<proteinExistence type="predicted"/>
<feature type="region of interest" description="Disordered" evidence="1">
    <location>
        <begin position="323"/>
        <end position="357"/>
    </location>
</feature>
<evidence type="ECO:0000256" key="1">
    <source>
        <dbReference type="SAM" id="MobiDB-lite"/>
    </source>
</evidence>
<dbReference type="Proteomes" id="UP000075221">
    <property type="component" value="Chromosome"/>
</dbReference>
<protein>
    <recommendedName>
        <fullName evidence="6">AbiEi antitoxin C-terminal domain-containing protein</fullName>
    </recommendedName>
</protein>